<gene>
    <name evidence="2" type="ORF">E3D37_29295</name>
</gene>
<protein>
    <submittedName>
        <fullName evidence="2">Uncharacterized protein</fullName>
    </submittedName>
</protein>
<evidence type="ECO:0000256" key="1">
    <source>
        <dbReference type="SAM" id="MobiDB-lite"/>
    </source>
</evidence>
<evidence type="ECO:0000313" key="2">
    <source>
        <dbReference type="EMBL" id="TEU40047.1"/>
    </source>
</evidence>
<reference evidence="2 3" key="1">
    <citation type="submission" date="2019-03" db="EMBL/GenBank/DDBJ databases">
        <title>Burkholderia cepacia outbreak.</title>
        <authorList>
            <person name="Farzana R."/>
            <person name="Walsh T.R."/>
        </authorList>
    </citation>
    <scope>NUCLEOTIDE SEQUENCE [LARGE SCALE GENOMIC DNA]</scope>
    <source>
        <strain evidence="3">d13</strain>
    </source>
</reference>
<name>A0AAX2RJ97_BURCE</name>
<accession>A0AAX2RJ97</accession>
<feature type="region of interest" description="Disordered" evidence="1">
    <location>
        <begin position="1"/>
        <end position="24"/>
    </location>
</feature>
<organism evidence="2 3">
    <name type="scientific">Burkholderia cepacia</name>
    <name type="common">Pseudomonas cepacia</name>
    <dbReference type="NCBI Taxonomy" id="292"/>
    <lineage>
        <taxon>Bacteria</taxon>
        <taxon>Pseudomonadati</taxon>
        <taxon>Pseudomonadota</taxon>
        <taxon>Betaproteobacteria</taxon>
        <taxon>Burkholderiales</taxon>
        <taxon>Burkholderiaceae</taxon>
        <taxon>Burkholderia</taxon>
        <taxon>Burkholderia cepacia complex</taxon>
    </lineage>
</organism>
<proteinExistence type="predicted"/>
<dbReference type="RefSeq" id="WP_134257054.1">
    <property type="nucleotide sequence ID" value="NZ_CAJMXM010000005.1"/>
</dbReference>
<dbReference type="Proteomes" id="UP000298234">
    <property type="component" value="Unassembled WGS sequence"/>
</dbReference>
<evidence type="ECO:0000313" key="3">
    <source>
        <dbReference type="Proteomes" id="UP000298234"/>
    </source>
</evidence>
<sequence length="79" mass="9211">MKHEGRMAWRNHGVSARNPHHIGTPQWLQWDEGYSEAMWNARREALDEAAGYHELSVRDNEKDRAWAERLAAQCGQQPD</sequence>
<dbReference type="EMBL" id="SNSQ01000041">
    <property type="protein sequence ID" value="TEU40047.1"/>
    <property type="molecule type" value="Genomic_DNA"/>
</dbReference>
<comment type="caution">
    <text evidence="2">The sequence shown here is derived from an EMBL/GenBank/DDBJ whole genome shotgun (WGS) entry which is preliminary data.</text>
</comment>
<dbReference type="AlphaFoldDB" id="A0AAX2RJ97"/>